<organism evidence="3 4">
    <name type="scientific">Mycobacterium helveticum</name>
    <dbReference type="NCBI Taxonomy" id="2592811"/>
    <lineage>
        <taxon>Bacteria</taxon>
        <taxon>Bacillati</taxon>
        <taxon>Actinomycetota</taxon>
        <taxon>Actinomycetes</taxon>
        <taxon>Mycobacteriales</taxon>
        <taxon>Mycobacteriaceae</taxon>
        <taxon>Mycobacterium</taxon>
    </lineage>
</organism>
<dbReference type="OrthoDB" id="4762356at2"/>
<evidence type="ECO:0000259" key="2">
    <source>
        <dbReference type="Pfam" id="PF05305"/>
    </source>
</evidence>
<evidence type="ECO:0000313" key="4">
    <source>
        <dbReference type="Proteomes" id="UP000320513"/>
    </source>
</evidence>
<evidence type="ECO:0000256" key="1">
    <source>
        <dbReference type="SAM" id="SignalP"/>
    </source>
</evidence>
<accession>A0A557XKV7</accession>
<dbReference type="InterPro" id="IPR007969">
    <property type="entry name" value="DUF732"/>
</dbReference>
<feature type="signal peptide" evidence="1">
    <location>
        <begin position="1"/>
        <end position="22"/>
    </location>
</feature>
<feature type="chain" id="PRO_5022228982" evidence="1">
    <location>
        <begin position="23"/>
        <end position="108"/>
    </location>
</feature>
<dbReference type="Pfam" id="PF05305">
    <property type="entry name" value="DUF732"/>
    <property type="match status" value="1"/>
</dbReference>
<dbReference type="Proteomes" id="UP000320513">
    <property type="component" value="Unassembled WGS sequence"/>
</dbReference>
<proteinExistence type="predicted"/>
<sequence length="108" mass="10859">MRLPAALIGGAVMLGMAVPAHADGADDQFLATLQAAGLTYSDPGRVIAAGKAVCTMAGRGMPLADIVKDVQKLNPQLQADNAARFTAIAANIYCPDALDTGPAPPNGG</sequence>
<name>A0A557XKV7_9MYCO</name>
<dbReference type="RefSeq" id="WP_144946283.1">
    <property type="nucleotide sequence ID" value="NZ_VMQU01000082.1"/>
</dbReference>
<dbReference type="AlphaFoldDB" id="A0A557XKV7"/>
<feature type="domain" description="DUF732" evidence="2">
    <location>
        <begin position="25"/>
        <end position="96"/>
    </location>
</feature>
<reference evidence="3 4" key="1">
    <citation type="submission" date="2019-07" db="EMBL/GenBank/DDBJ databases">
        <title>New Mycobacterium species.</title>
        <authorList>
            <person name="Tortoli E."/>
            <person name="Ghielmetti G."/>
            <person name="Friedel U."/>
            <person name="Trovato A."/>
        </authorList>
    </citation>
    <scope>NUCLEOTIDE SEQUENCE [LARGE SCALE GENOMIC DNA]</scope>
    <source>
        <strain evidence="3 4">16-83</strain>
    </source>
</reference>
<gene>
    <name evidence="3" type="ORF">FPZ47_18040</name>
</gene>
<protein>
    <submittedName>
        <fullName evidence="3">DUF732 domain-containing protein</fullName>
    </submittedName>
</protein>
<evidence type="ECO:0000313" key="3">
    <source>
        <dbReference type="EMBL" id="TVS86397.1"/>
    </source>
</evidence>
<keyword evidence="4" id="KW-1185">Reference proteome</keyword>
<keyword evidence="1" id="KW-0732">Signal</keyword>
<dbReference type="EMBL" id="VMQU01000082">
    <property type="protein sequence ID" value="TVS86397.1"/>
    <property type="molecule type" value="Genomic_DNA"/>
</dbReference>
<comment type="caution">
    <text evidence="3">The sequence shown here is derived from an EMBL/GenBank/DDBJ whole genome shotgun (WGS) entry which is preliminary data.</text>
</comment>